<keyword evidence="2" id="KW-1185">Reference proteome</keyword>
<accession>A0ACC8EKA1</accession>
<proteinExistence type="predicted"/>
<protein>
    <submittedName>
        <fullName evidence="1">Uncharacterized protein</fullName>
    </submittedName>
</protein>
<feature type="non-terminal residue" evidence="1">
    <location>
        <position position="1"/>
    </location>
</feature>
<dbReference type="EMBL" id="KV748299">
    <property type="protein sequence ID" value="OCK86591.1"/>
    <property type="molecule type" value="Genomic_DNA"/>
</dbReference>
<name>A0ACC8EKA1_9PEZI</name>
<organism evidence="1 2">
    <name type="scientific">Cenococcum geophilum 1.58</name>
    <dbReference type="NCBI Taxonomy" id="794803"/>
    <lineage>
        <taxon>Eukaryota</taxon>
        <taxon>Fungi</taxon>
        <taxon>Dikarya</taxon>
        <taxon>Ascomycota</taxon>
        <taxon>Pezizomycotina</taxon>
        <taxon>Dothideomycetes</taxon>
        <taxon>Pleosporomycetidae</taxon>
        <taxon>Gloniales</taxon>
        <taxon>Gloniaceae</taxon>
        <taxon>Cenococcum</taxon>
    </lineage>
</organism>
<evidence type="ECO:0000313" key="1">
    <source>
        <dbReference type="EMBL" id="OCK86591.1"/>
    </source>
</evidence>
<sequence>IVPILALRCLEMVACLLALVSIRVCYVPINIENWSQERTEAVLATVSAKTIIVMGLLRHSSLNAIDS</sequence>
<gene>
    <name evidence="1" type="ORF">K441DRAFT_598753</name>
</gene>
<reference evidence="1 2" key="1">
    <citation type="journal article" date="2016" name="Nat. Commun.">
        <title>Ectomycorrhizal ecology is imprinted in the genome of the dominant symbiotic fungus Cenococcum geophilum.</title>
        <authorList>
            <consortium name="DOE Joint Genome Institute"/>
            <person name="Peter M."/>
            <person name="Kohler A."/>
            <person name="Ohm R.A."/>
            <person name="Kuo A."/>
            <person name="Krutzmann J."/>
            <person name="Morin E."/>
            <person name="Arend M."/>
            <person name="Barry K.W."/>
            <person name="Binder M."/>
            <person name="Choi C."/>
            <person name="Clum A."/>
            <person name="Copeland A."/>
            <person name="Grisel N."/>
            <person name="Haridas S."/>
            <person name="Kipfer T."/>
            <person name="LaButti K."/>
            <person name="Lindquist E."/>
            <person name="Lipzen A."/>
            <person name="Maire R."/>
            <person name="Meier B."/>
            <person name="Mihaltcheva S."/>
            <person name="Molinier V."/>
            <person name="Murat C."/>
            <person name="Poggeler S."/>
            <person name="Quandt C.A."/>
            <person name="Sperisen C."/>
            <person name="Tritt A."/>
            <person name="Tisserant E."/>
            <person name="Crous P.W."/>
            <person name="Henrissat B."/>
            <person name="Nehls U."/>
            <person name="Egli S."/>
            <person name="Spatafora J.W."/>
            <person name="Grigoriev I.V."/>
            <person name="Martin F.M."/>
        </authorList>
    </citation>
    <scope>NUCLEOTIDE SEQUENCE [LARGE SCALE GENOMIC DNA]</scope>
    <source>
        <strain evidence="1 2">1.58</strain>
    </source>
</reference>
<dbReference type="Proteomes" id="UP000250078">
    <property type="component" value="Unassembled WGS sequence"/>
</dbReference>
<evidence type="ECO:0000313" key="2">
    <source>
        <dbReference type="Proteomes" id="UP000250078"/>
    </source>
</evidence>